<evidence type="ECO:0000256" key="11">
    <source>
        <dbReference type="ARBA" id="ARBA00023054"/>
    </source>
</evidence>
<evidence type="ECO:0000256" key="18">
    <source>
        <dbReference type="RuleBase" id="RU367020"/>
    </source>
</evidence>
<keyword evidence="14 18" id="KW-0206">Cytoskeleton</keyword>
<accession>A0A8B8VXM0</accession>
<feature type="repeat" description="TPR" evidence="17">
    <location>
        <begin position="233"/>
        <end position="266"/>
    </location>
</feature>
<keyword evidence="4 18" id="KW-0963">Cytoplasm</keyword>
<keyword evidence="8" id="KW-0221">Differentiation</keyword>
<comment type="similarity">
    <text evidence="3 18">Belongs to the kinesin light chain family.</text>
</comment>
<dbReference type="GO" id="GO:0019894">
    <property type="term" value="F:kinesin binding"/>
    <property type="evidence" value="ECO:0007669"/>
    <property type="project" value="TreeGrafter"/>
</dbReference>
<evidence type="ECO:0000256" key="13">
    <source>
        <dbReference type="ARBA" id="ARBA00023175"/>
    </source>
</evidence>
<dbReference type="GO" id="GO:0030154">
    <property type="term" value="P:cell differentiation"/>
    <property type="evidence" value="ECO:0007669"/>
    <property type="project" value="UniProtKB-KW"/>
</dbReference>
<keyword evidence="9 17" id="KW-0802">TPR repeat</keyword>
<dbReference type="GeneID" id="118885198"/>
<comment type="function">
    <text evidence="18">Kinesin is a microtubule-associated force-producing protein that play a role in organelle transport.</text>
</comment>
<keyword evidence="5" id="KW-0597">Phosphoprotein</keyword>
<feature type="compositionally biased region" description="Polar residues" evidence="20">
    <location>
        <begin position="423"/>
        <end position="434"/>
    </location>
</feature>
<organism evidence="21 22">
    <name type="scientific">Balaenoptera musculus</name>
    <name type="common">Blue whale</name>
    <dbReference type="NCBI Taxonomy" id="9771"/>
    <lineage>
        <taxon>Eukaryota</taxon>
        <taxon>Metazoa</taxon>
        <taxon>Chordata</taxon>
        <taxon>Craniata</taxon>
        <taxon>Vertebrata</taxon>
        <taxon>Euteleostomi</taxon>
        <taxon>Mammalia</taxon>
        <taxon>Eutheria</taxon>
        <taxon>Laurasiatheria</taxon>
        <taxon>Artiodactyla</taxon>
        <taxon>Whippomorpha</taxon>
        <taxon>Cetacea</taxon>
        <taxon>Mysticeti</taxon>
        <taxon>Balaenopteridae</taxon>
        <taxon>Balaenoptera</taxon>
    </lineage>
</organism>
<evidence type="ECO:0000256" key="1">
    <source>
        <dbReference type="ARBA" id="ARBA00004173"/>
    </source>
</evidence>
<feature type="region of interest" description="Disordered" evidence="20">
    <location>
        <begin position="141"/>
        <end position="181"/>
    </location>
</feature>
<name>A0A8B8VXM0_BALMU</name>
<dbReference type="GO" id="GO:0005739">
    <property type="term" value="C:mitochondrion"/>
    <property type="evidence" value="ECO:0007669"/>
    <property type="project" value="UniProtKB-SubCell"/>
</dbReference>
<evidence type="ECO:0000256" key="14">
    <source>
        <dbReference type="ARBA" id="ARBA00023212"/>
    </source>
</evidence>
<dbReference type="InterPro" id="IPR019734">
    <property type="entry name" value="TPR_rpt"/>
</dbReference>
<dbReference type="GO" id="GO:0005871">
    <property type="term" value="C:kinesin complex"/>
    <property type="evidence" value="ECO:0007669"/>
    <property type="project" value="UniProtKB-UniRule"/>
</dbReference>
<comment type="subunit">
    <text evidence="18">Oligomeric complex composed of two heavy chains and two light chains.</text>
</comment>
<feature type="region of interest" description="Disordered" evidence="20">
    <location>
        <begin position="484"/>
        <end position="515"/>
    </location>
</feature>
<evidence type="ECO:0000256" key="20">
    <source>
        <dbReference type="SAM" id="MobiDB-lite"/>
    </source>
</evidence>
<feature type="repeat" description="TPR" evidence="17">
    <location>
        <begin position="275"/>
        <end position="308"/>
    </location>
</feature>
<dbReference type="Gene3D" id="1.25.40.10">
    <property type="entry name" value="Tetratricopeptide repeat domain"/>
    <property type="match status" value="1"/>
</dbReference>
<comment type="subunit">
    <text evidence="16">Oligomer composed of two heavy chains and two light chains. Associates with microtubulin in an ATP-dependent manner. Interacts with KIF5C. Interacts with ODF1. Interacts with LRGUK. Interacts with VDAC2.</text>
</comment>
<evidence type="ECO:0000256" key="3">
    <source>
        <dbReference type="ARBA" id="ARBA00009622"/>
    </source>
</evidence>
<dbReference type="PANTHER" id="PTHR45783">
    <property type="entry name" value="KINESIN LIGHT CHAIN"/>
    <property type="match status" value="1"/>
</dbReference>
<evidence type="ECO:0000256" key="17">
    <source>
        <dbReference type="PROSITE-ProRule" id="PRU00339"/>
    </source>
</evidence>
<keyword evidence="11 19" id="KW-0175">Coiled coil</keyword>
<dbReference type="InterPro" id="IPR011990">
    <property type="entry name" value="TPR-like_helical_dom_sf"/>
</dbReference>
<keyword evidence="7" id="KW-0677">Repeat</keyword>
<evidence type="ECO:0000256" key="2">
    <source>
        <dbReference type="ARBA" id="ARBA00004245"/>
    </source>
</evidence>
<protein>
    <recommendedName>
        <fullName evidence="18">Kinesin light chain</fullName>
    </recommendedName>
</protein>
<dbReference type="PROSITE" id="PS50005">
    <property type="entry name" value="TPR"/>
    <property type="match status" value="3"/>
</dbReference>
<keyword evidence="21" id="KW-1185">Reference proteome</keyword>
<evidence type="ECO:0000256" key="7">
    <source>
        <dbReference type="ARBA" id="ARBA00022737"/>
    </source>
</evidence>
<evidence type="ECO:0000256" key="4">
    <source>
        <dbReference type="ARBA" id="ARBA00022490"/>
    </source>
</evidence>
<evidence type="ECO:0000256" key="9">
    <source>
        <dbReference type="ARBA" id="ARBA00022803"/>
    </source>
</evidence>
<dbReference type="CTD" id="147700"/>
<evidence type="ECO:0000256" key="10">
    <source>
        <dbReference type="ARBA" id="ARBA00022871"/>
    </source>
</evidence>
<feature type="compositionally biased region" description="Low complexity" evidence="20">
    <location>
        <begin position="442"/>
        <end position="452"/>
    </location>
</feature>
<dbReference type="InterPro" id="IPR002151">
    <property type="entry name" value="Kinesin_light"/>
</dbReference>
<sequence>MSVKVAAPGNMGLGPEHLSPEELVRQTRQVVQGLEALRAEHRGLAGHLAEAVAGQGPVAGLELLEEKQEVVLLALSAHVGALEAEKQRLRAQARRLAQENAWLREELGETQQRLRASEEAVAQLEEEKSHLEFLGQLRQYDPPAESQQPESPHRQDSLASLFPSEEEERKGPEAAGAISAQQGGYEIPARLRTLHNLVLQYAGQGRYEVAAPLCRQALEDLERSSGHCHPDVATMLNILALVYRDQNKYKEATDLLYDALQIREQTLGREHPAVAATLNNLAVLYGKRGRYQEAEPLCQRALEIREKVLGASHPDVAKQLNNLALLCQNQGKFEEVERHYARALSIYTALGGPHDPNVAKTKNNLASAYLKQNKYQQAEELYKEILSREALPAPLGEPPAPPLSPRGLSIPTTMAPSVPQEPPTQAQLVTQNSRPFVGAAHSPSSESPSGGEARSWSPGSEARGRWGQLSECWVRLVAESVARPSPCPAQEPSMAPTSPATHTIKPGAGEVPPRVGARHSWAHLCPTPRLSSVG</sequence>
<feature type="repeat" description="TPR" evidence="17">
    <location>
        <begin position="359"/>
        <end position="392"/>
    </location>
</feature>
<evidence type="ECO:0000256" key="19">
    <source>
        <dbReference type="SAM" id="Coils"/>
    </source>
</evidence>
<evidence type="ECO:0000256" key="16">
    <source>
        <dbReference type="ARBA" id="ARBA00046448"/>
    </source>
</evidence>
<evidence type="ECO:0000256" key="6">
    <source>
        <dbReference type="ARBA" id="ARBA00022701"/>
    </source>
</evidence>
<evidence type="ECO:0000313" key="21">
    <source>
        <dbReference type="Proteomes" id="UP000694857"/>
    </source>
</evidence>
<evidence type="ECO:0000256" key="12">
    <source>
        <dbReference type="ARBA" id="ARBA00023128"/>
    </source>
</evidence>
<dbReference type="AlphaFoldDB" id="A0A8B8VXM0"/>
<dbReference type="SMART" id="SM00028">
    <property type="entry name" value="TPR"/>
    <property type="match status" value="4"/>
</dbReference>
<reference evidence="22" key="1">
    <citation type="submission" date="2025-08" db="UniProtKB">
        <authorList>
            <consortium name="RefSeq"/>
        </authorList>
    </citation>
    <scope>IDENTIFICATION</scope>
    <source>
        <tissue evidence="22">Epidermis and Blubber</tissue>
    </source>
</reference>
<evidence type="ECO:0000313" key="22">
    <source>
        <dbReference type="RefSeq" id="XP_036689560.1"/>
    </source>
</evidence>
<dbReference type="PRINTS" id="PR00381">
    <property type="entry name" value="KINESINLIGHT"/>
</dbReference>
<keyword evidence="13 18" id="KW-0505">Motor protein</keyword>
<evidence type="ECO:0000256" key="5">
    <source>
        <dbReference type="ARBA" id="ARBA00022553"/>
    </source>
</evidence>
<dbReference type="GO" id="GO:0005874">
    <property type="term" value="C:microtubule"/>
    <property type="evidence" value="ECO:0007669"/>
    <property type="project" value="UniProtKB-UniRule"/>
</dbReference>
<feature type="coiled-coil region" evidence="19">
    <location>
        <begin position="72"/>
        <end position="134"/>
    </location>
</feature>
<proteinExistence type="inferred from homology"/>
<keyword evidence="12" id="KW-0496">Mitochondrion</keyword>
<dbReference type="RefSeq" id="XP_036689560.1">
    <property type="nucleotide sequence ID" value="XM_036833665.1"/>
</dbReference>
<feature type="region of interest" description="Disordered" evidence="20">
    <location>
        <begin position="392"/>
        <end position="463"/>
    </location>
</feature>
<dbReference type="SUPFAM" id="SSF48452">
    <property type="entry name" value="TPR-like"/>
    <property type="match status" value="1"/>
</dbReference>
<evidence type="ECO:0000256" key="8">
    <source>
        <dbReference type="ARBA" id="ARBA00022782"/>
    </source>
</evidence>
<keyword evidence="6 18" id="KW-0493">Microtubule</keyword>
<dbReference type="Proteomes" id="UP000694857">
    <property type="component" value="Chromosome 19"/>
</dbReference>
<dbReference type="GO" id="GO:0007018">
    <property type="term" value="P:microtubule-based movement"/>
    <property type="evidence" value="ECO:0007669"/>
    <property type="project" value="TreeGrafter"/>
</dbReference>
<gene>
    <name evidence="22" type="primary">KLC3</name>
</gene>
<feature type="compositionally biased region" description="Pro residues" evidence="20">
    <location>
        <begin position="395"/>
        <end position="404"/>
    </location>
</feature>
<keyword evidence="10" id="KW-0744">Spermatogenesis</keyword>
<comment type="subcellular location">
    <subcellularLocation>
        <location evidence="2 18">Cytoplasm</location>
        <location evidence="2 18">Cytoskeleton</location>
    </subcellularLocation>
    <subcellularLocation>
        <location evidence="1">Mitochondrion</location>
    </subcellularLocation>
</comment>
<comment type="function">
    <text evidence="15">Kinesin is a microtubule-associated force-producing protein that may play a role in organelle transport. Plays a role during spermiogenesis in the development of the sperm tail midpiece and in the normal function of spermatozoa. May play a role in the formation of the mitochondrial sheath formation in the developing spermatid midpiece.</text>
</comment>
<dbReference type="GO" id="GO:0007283">
    <property type="term" value="P:spermatogenesis"/>
    <property type="evidence" value="ECO:0007669"/>
    <property type="project" value="UniProtKB-KW"/>
</dbReference>
<dbReference type="PANTHER" id="PTHR45783:SF1">
    <property type="entry name" value="KINESIN LIGHT CHAIN 3"/>
    <property type="match status" value="1"/>
</dbReference>
<dbReference type="Pfam" id="PF13424">
    <property type="entry name" value="TPR_12"/>
    <property type="match status" value="2"/>
</dbReference>
<evidence type="ECO:0000256" key="15">
    <source>
        <dbReference type="ARBA" id="ARBA00045520"/>
    </source>
</evidence>